<dbReference type="InterPro" id="IPR000873">
    <property type="entry name" value="AMP-dep_synth/lig_dom"/>
</dbReference>
<comment type="catalytic activity">
    <reaction evidence="6">
        <text>a medium-chain fatty acid + ATP + CoA = a medium-chain fatty acyl-CoA + AMP + diphosphate</text>
        <dbReference type="Rhea" id="RHEA:48340"/>
        <dbReference type="ChEBI" id="CHEBI:30616"/>
        <dbReference type="ChEBI" id="CHEBI:33019"/>
        <dbReference type="ChEBI" id="CHEBI:57287"/>
        <dbReference type="ChEBI" id="CHEBI:59558"/>
        <dbReference type="ChEBI" id="CHEBI:90546"/>
        <dbReference type="ChEBI" id="CHEBI:456215"/>
        <dbReference type="EC" id="6.2.1.2"/>
    </reaction>
</comment>
<keyword evidence="2" id="KW-0436">Ligase</keyword>
<dbReference type="AlphaFoldDB" id="A0A4W5KL33"/>
<accession>A0A4W5KL33</accession>
<evidence type="ECO:0000313" key="9">
    <source>
        <dbReference type="Proteomes" id="UP000314982"/>
    </source>
</evidence>
<name>A0A4W5KL33_9TELE</name>
<dbReference type="GO" id="GO:0031956">
    <property type="term" value="F:medium-chain fatty acid-CoA ligase activity"/>
    <property type="evidence" value="ECO:0007669"/>
    <property type="project" value="UniProtKB-EC"/>
</dbReference>
<protein>
    <recommendedName>
        <fullName evidence="4">Medium-chain acyl-CoA ligase ACSF2, mitochondrial</fullName>
    </recommendedName>
</protein>
<evidence type="ECO:0000256" key="3">
    <source>
        <dbReference type="ARBA" id="ARBA00037247"/>
    </source>
</evidence>
<reference evidence="9" key="1">
    <citation type="submission" date="2018-06" db="EMBL/GenBank/DDBJ databases">
        <title>Genome assembly of Danube salmon.</title>
        <authorList>
            <person name="Macqueen D.J."/>
            <person name="Gundappa M.K."/>
        </authorList>
    </citation>
    <scope>NUCLEOTIDE SEQUENCE [LARGE SCALE GENOMIC DNA]</scope>
</reference>
<dbReference type="GO" id="GO:0006631">
    <property type="term" value="P:fatty acid metabolic process"/>
    <property type="evidence" value="ECO:0007669"/>
    <property type="project" value="TreeGrafter"/>
</dbReference>
<evidence type="ECO:0000256" key="5">
    <source>
        <dbReference type="ARBA" id="ARBA00047319"/>
    </source>
</evidence>
<comment type="catalytic activity">
    <reaction evidence="5">
        <text>octanoate + ATP + CoA = octanoyl-CoA + AMP + diphosphate</text>
        <dbReference type="Rhea" id="RHEA:33631"/>
        <dbReference type="ChEBI" id="CHEBI:25646"/>
        <dbReference type="ChEBI" id="CHEBI:30616"/>
        <dbReference type="ChEBI" id="CHEBI:33019"/>
        <dbReference type="ChEBI" id="CHEBI:57287"/>
        <dbReference type="ChEBI" id="CHEBI:57386"/>
        <dbReference type="ChEBI" id="CHEBI:456215"/>
    </reaction>
</comment>
<evidence type="ECO:0000259" key="7">
    <source>
        <dbReference type="Pfam" id="PF00501"/>
    </source>
</evidence>
<dbReference type="PANTHER" id="PTHR43201:SF5">
    <property type="entry name" value="MEDIUM-CHAIN ACYL-COA LIGASE ACSF2, MITOCHONDRIAL"/>
    <property type="match status" value="1"/>
</dbReference>
<reference evidence="8" key="3">
    <citation type="submission" date="2025-09" db="UniProtKB">
        <authorList>
            <consortium name="Ensembl"/>
        </authorList>
    </citation>
    <scope>IDENTIFICATION</scope>
</reference>
<comment type="function">
    <text evidence="3">Acyl-CoA synthases catalyze the initial reaction in fatty acid metabolism, by forming a thioester with CoA. Has some preference toward medium-chain substrates. Plays a role in adipocyte differentiation.</text>
</comment>
<evidence type="ECO:0000313" key="8">
    <source>
        <dbReference type="Ensembl" id="ENSHHUP00000017192.1"/>
    </source>
</evidence>
<dbReference type="PANTHER" id="PTHR43201">
    <property type="entry name" value="ACYL-COA SYNTHETASE"/>
    <property type="match status" value="1"/>
</dbReference>
<keyword evidence="9" id="KW-1185">Reference proteome</keyword>
<feature type="domain" description="AMP-dependent synthetase/ligase" evidence="7">
    <location>
        <begin position="17"/>
        <end position="79"/>
    </location>
</feature>
<dbReference type="SUPFAM" id="SSF56801">
    <property type="entry name" value="Acetyl-CoA synthetase-like"/>
    <property type="match status" value="1"/>
</dbReference>
<reference evidence="8" key="2">
    <citation type="submission" date="2025-08" db="UniProtKB">
        <authorList>
            <consortium name="Ensembl"/>
        </authorList>
    </citation>
    <scope>IDENTIFICATION</scope>
</reference>
<organism evidence="8 9">
    <name type="scientific">Hucho hucho</name>
    <name type="common">huchen</name>
    <dbReference type="NCBI Taxonomy" id="62062"/>
    <lineage>
        <taxon>Eukaryota</taxon>
        <taxon>Metazoa</taxon>
        <taxon>Chordata</taxon>
        <taxon>Craniata</taxon>
        <taxon>Vertebrata</taxon>
        <taxon>Euteleostomi</taxon>
        <taxon>Actinopterygii</taxon>
        <taxon>Neopterygii</taxon>
        <taxon>Teleostei</taxon>
        <taxon>Protacanthopterygii</taxon>
        <taxon>Salmoniformes</taxon>
        <taxon>Salmonidae</taxon>
        <taxon>Salmoninae</taxon>
        <taxon>Hucho</taxon>
    </lineage>
</organism>
<dbReference type="Ensembl" id="ENSHHUT00000017822.1">
    <property type="protein sequence ID" value="ENSHHUP00000017192.1"/>
    <property type="gene ID" value="ENSHHUG00000010714.1"/>
</dbReference>
<dbReference type="Pfam" id="PF00501">
    <property type="entry name" value="AMP-binding"/>
    <property type="match status" value="1"/>
</dbReference>
<evidence type="ECO:0000256" key="4">
    <source>
        <dbReference type="ARBA" id="ARBA00039638"/>
    </source>
</evidence>
<evidence type="ECO:0000256" key="2">
    <source>
        <dbReference type="ARBA" id="ARBA00022598"/>
    </source>
</evidence>
<proteinExistence type="inferred from homology"/>
<evidence type="ECO:0000256" key="6">
    <source>
        <dbReference type="ARBA" id="ARBA00048277"/>
    </source>
</evidence>
<dbReference type="Proteomes" id="UP000314982">
    <property type="component" value="Unassembled WGS sequence"/>
</dbReference>
<comment type="similarity">
    <text evidence="1">Belongs to the ATP-dependent AMP-binding enzyme family.</text>
</comment>
<evidence type="ECO:0000256" key="1">
    <source>
        <dbReference type="ARBA" id="ARBA00006432"/>
    </source>
</evidence>
<sequence>GYHPIYYSLGHGLPPPQVDQAAAGLLALGLKRGDRLGVWGPNTYHWILFQFATAKAGIILVSINPAYQLKELEYTLRKVCSYPVPCFTLPGLTE</sequence>
<dbReference type="Gene3D" id="3.40.50.980">
    <property type="match status" value="1"/>
</dbReference>
<dbReference type="STRING" id="62062.ENSHHUP00000017192"/>